<dbReference type="GeneID" id="98402268"/>
<protein>
    <submittedName>
        <fullName evidence="1">DUF1223 domain-containing protein</fullName>
    </submittedName>
</protein>
<dbReference type="RefSeq" id="WP_150984147.1">
    <property type="nucleotide sequence ID" value="NZ_CP062803.1"/>
</dbReference>
<dbReference type="PANTHER" id="PTHR36057">
    <property type="match status" value="1"/>
</dbReference>
<evidence type="ECO:0000313" key="1">
    <source>
        <dbReference type="EMBL" id="QOT75534.1"/>
    </source>
</evidence>
<dbReference type="EMBL" id="CP062803">
    <property type="protein sequence ID" value="QOT75534.1"/>
    <property type="molecule type" value="Genomic_DNA"/>
</dbReference>
<dbReference type="AlphaFoldDB" id="A0A643G5A3"/>
<evidence type="ECO:0000313" key="2">
    <source>
        <dbReference type="Proteomes" id="UP000397656"/>
    </source>
</evidence>
<accession>A0A643G5A3</accession>
<dbReference type="Proteomes" id="UP000397656">
    <property type="component" value="Chromosome 1"/>
</dbReference>
<dbReference type="InterPro" id="IPR010634">
    <property type="entry name" value="DUF1223"/>
</dbReference>
<proteinExistence type="predicted"/>
<dbReference type="SUPFAM" id="SSF52833">
    <property type="entry name" value="Thioredoxin-like"/>
    <property type="match status" value="1"/>
</dbReference>
<gene>
    <name evidence="1" type="ORF">F7R26_015260</name>
</gene>
<dbReference type="Pfam" id="PF06764">
    <property type="entry name" value="DUF1223"/>
    <property type="match status" value="1"/>
</dbReference>
<dbReference type="InterPro" id="IPR036249">
    <property type="entry name" value="Thioredoxin-like_sf"/>
</dbReference>
<name>A0A643G5A3_9BURK</name>
<organism evidence="1 2">
    <name type="scientific">Cupriavidus basilensis</name>
    <dbReference type="NCBI Taxonomy" id="68895"/>
    <lineage>
        <taxon>Bacteria</taxon>
        <taxon>Pseudomonadati</taxon>
        <taxon>Pseudomonadota</taxon>
        <taxon>Betaproteobacteria</taxon>
        <taxon>Burkholderiales</taxon>
        <taxon>Burkholderiaceae</taxon>
        <taxon>Cupriavidus</taxon>
    </lineage>
</organism>
<dbReference type="PANTHER" id="PTHR36057:SF1">
    <property type="entry name" value="LIPOPROTEIN LIPID ATTACHMENT SITE-LIKE PROTEIN, PUTATIVE (DUF1223)-RELATED"/>
    <property type="match status" value="1"/>
</dbReference>
<reference evidence="1 2" key="1">
    <citation type="submission" date="2020-10" db="EMBL/GenBank/DDBJ databases">
        <title>Complete genome sequence of Cupriavidus basilensis CCUG 49340T.</title>
        <authorList>
            <person name="Salva-Serra F."/>
            <person name="Donoso R.A."/>
            <person name="Cho K.H."/>
            <person name="Yoo J.A."/>
            <person name="Lee K."/>
            <person name="Yoon S.-H."/>
            <person name="Perez-Pantoja D."/>
            <person name="Moore E.R.B."/>
        </authorList>
    </citation>
    <scope>NUCLEOTIDE SEQUENCE [LARGE SCALE GENOMIC DNA]</scope>
    <source>
        <strain evidence="2">CCUG 49340</strain>
    </source>
</reference>
<sequence>MHKHLEQSAQADAIAHREAGPRTPSRKSCKPRSWPMRWAPMLMLAALAGPVGAAASAVPAACLHDSPPQRLALIELYTSEGCNSCPPADHWLGTQAARLPATQALALALHVDYWDSLGWRDRFASPVFTARQRALAGAVGSHTVYTPEVFVGAREQRRWHDAGEVAARVAEINAQAPGASLRLGWQALSAGQVQVALSVTPAARSGPLQAYAALVEDGLVSSVKAGENQGATLHHERVVRLWLGPFAVPAEGLAWSGSVPLPTGADPRKLAWVAFAQQPGAEVAQAVLAPRCELPG</sequence>